<reference evidence="4" key="1">
    <citation type="submission" date="2022-01" db="UniProtKB">
        <authorList>
            <consortium name="EnsemblMetazoa"/>
        </authorList>
    </citation>
    <scope>IDENTIFICATION</scope>
</reference>
<dbReference type="AlphaFoldDB" id="A0A8I6SJJ0"/>
<dbReference type="GO" id="GO:0009986">
    <property type="term" value="C:cell surface"/>
    <property type="evidence" value="ECO:0007669"/>
    <property type="project" value="TreeGrafter"/>
</dbReference>
<evidence type="ECO:0000313" key="5">
    <source>
        <dbReference type="Proteomes" id="UP000494040"/>
    </source>
</evidence>
<dbReference type="EnsemblMetazoa" id="XM_024226542.1">
    <property type="protein sequence ID" value="XP_024082310.1"/>
    <property type="gene ID" value="LOC106664385"/>
</dbReference>
<dbReference type="OrthoDB" id="8195838at2759"/>
<proteinExistence type="predicted"/>
<protein>
    <recommendedName>
        <fullName evidence="6">Otoancorin</fullName>
    </recommendedName>
</protein>
<evidence type="ECO:0000256" key="2">
    <source>
        <dbReference type="ARBA" id="ARBA00023180"/>
    </source>
</evidence>
<feature type="chain" id="PRO_5035163545" description="Otoancorin" evidence="3">
    <location>
        <begin position="19"/>
        <end position="333"/>
    </location>
</feature>
<organism evidence="4 5">
    <name type="scientific">Cimex lectularius</name>
    <name type="common">Bed bug</name>
    <name type="synonym">Acanthia lectularia</name>
    <dbReference type="NCBI Taxonomy" id="79782"/>
    <lineage>
        <taxon>Eukaryota</taxon>
        <taxon>Metazoa</taxon>
        <taxon>Ecdysozoa</taxon>
        <taxon>Arthropoda</taxon>
        <taxon>Hexapoda</taxon>
        <taxon>Insecta</taxon>
        <taxon>Pterygota</taxon>
        <taxon>Neoptera</taxon>
        <taxon>Paraneoptera</taxon>
        <taxon>Hemiptera</taxon>
        <taxon>Heteroptera</taxon>
        <taxon>Panheteroptera</taxon>
        <taxon>Cimicomorpha</taxon>
        <taxon>Cimicidae</taxon>
        <taxon>Cimex</taxon>
    </lineage>
</organism>
<evidence type="ECO:0000256" key="1">
    <source>
        <dbReference type="ARBA" id="ARBA00022729"/>
    </source>
</evidence>
<dbReference type="InterPro" id="IPR026664">
    <property type="entry name" value="Stereocilin-rel"/>
</dbReference>
<sequence length="333" mass="35876">MGIVFAFCLAIFFLLATGDFANSLSCAEIQEKGSGSAFTIDELKTLSKLEADDLKSCIVLLGKERLSTEQSSVIWMSLLDIFGSAGEIPEEYIRQLGWVINGIPAEHFMNISLSDVDTIASLGKCKELSSAQLSGLRDGVVEQWKGKDIDDFTSFDLITLKQIICSFNSSLLQMIHPISYKDAAVELATLKNCPLDVLQVLASLATSPDSFGSAAKWTSVQLANVGCVIVGLPSINVLPNEAMEGLTPQIIDCLPPVTLQSMSDGQISRFSPAAASALSSSQISALSDSQKYALSQAVDGAVDKEKNAALRHSVDKELYQICILIFFNKFLKS</sequence>
<evidence type="ECO:0000256" key="3">
    <source>
        <dbReference type="SAM" id="SignalP"/>
    </source>
</evidence>
<feature type="signal peptide" evidence="3">
    <location>
        <begin position="1"/>
        <end position="18"/>
    </location>
</feature>
<accession>A0A8I6SJJ0</accession>
<name>A0A8I6SJJ0_CIMLE</name>
<dbReference type="PANTHER" id="PTHR23412:SF17">
    <property type="entry name" value="OTOANCORIN"/>
    <property type="match status" value="1"/>
</dbReference>
<dbReference type="GO" id="GO:0007160">
    <property type="term" value="P:cell-matrix adhesion"/>
    <property type="evidence" value="ECO:0007669"/>
    <property type="project" value="TreeGrafter"/>
</dbReference>
<dbReference type="RefSeq" id="XP_024082310.1">
    <property type="nucleotide sequence ID" value="XM_024226542.1"/>
</dbReference>
<keyword evidence="5" id="KW-1185">Reference proteome</keyword>
<evidence type="ECO:0000313" key="4">
    <source>
        <dbReference type="EnsemblMetazoa" id="XP_024082310.1"/>
    </source>
</evidence>
<dbReference type="Proteomes" id="UP000494040">
    <property type="component" value="Unassembled WGS sequence"/>
</dbReference>
<dbReference type="GeneID" id="106664385"/>
<dbReference type="OMA" id="HIREAAN"/>
<keyword evidence="1 3" id="KW-0732">Signal</keyword>
<dbReference type="PANTHER" id="PTHR23412">
    <property type="entry name" value="STEREOCILIN RELATED"/>
    <property type="match status" value="1"/>
</dbReference>
<keyword evidence="2" id="KW-0325">Glycoprotein</keyword>
<evidence type="ECO:0008006" key="6">
    <source>
        <dbReference type="Google" id="ProtNLM"/>
    </source>
</evidence>